<dbReference type="STRING" id="543379.A0A232EW09"/>
<evidence type="ECO:0000313" key="2">
    <source>
        <dbReference type="Proteomes" id="UP000215335"/>
    </source>
</evidence>
<proteinExistence type="predicted"/>
<name>A0A232EW09_9HYME</name>
<dbReference type="PANTHER" id="PTHR47326">
    <property type="entry name" value="TRANSPOSABLE ELEMENT TC3 TRANSPOSASE-LIKE PROTEIN"/>
    <property type="match status" value="1"/>
</dbReference>
<dbReference type="Proteomes" id="UP000215335">
    <property type="component" value="Unassembled WGS sequence"/>
</dbReference>
<evidence type="ECO:0000313" key="1">
    <source>
        <dbReference type="EMBL" id="OXU22513.1"/>
    </source>
</evidence>
<dbReference type="OrthoDB" id="9986793at2759"/>
<keyword evidence="2" id="KW-1185">Reference proteome</keyword>
<reference evidence="1 2" key="1">
    <citation type="journal article" date="2017" name="Curr. Biol.">
        <title>The Evolution of Venom by Co-option of Single-Copy Genes.</title>
        <authorList>
            <person name="Martinson E.O."/>
            <person name="Mrinalini"/>
            <person name="Kelkar Y.D."/>
            <person name="Chang C.H."/>
            <person name="Werren J.H."/>
        </authorList>
    </citation>
    <scope>NUCLEOTIDE SEQUENCE [LARGE SCALE GENOMIC DNA]</scope>
    <source>
        <strain evidence="1 2">Alberta</strain>
        <tissue evidence="1">Whole body</tissue>
    </source>
</reference>
<gene>
    <name evidence="1" type="ORF">TSAR_005583</name>
</gene>
<accession>A0A232EW09</accession>
<dbReference type="Gene3D" id="3.30.420.10">
    <property type="entry name" value="Ribonuclease H-like superfamily/Ribonuclease H"/>
    <property type="match status" value="1"/>
</dbReference>
<comment type="caution">
    <text evidence="1">The sequence shown here is derived from an EMBL/GenBank/DDBJ whole genome shotgun (WGS) entry which is preliminary data.</text>
</comment>
<feature type="non-terminal residue" evidence="1">
    <location>
        <position position="217"/>
    </location>
</feature>
<dbReference type="InterPro" id="IPR036397">
    <property type="entry name" value="RNaseH_sf"/>
</dbReference>
<protein>
    <recommendedName>
        <fullName evidence="3">DUF4817 domain-containing protein</fullName>
    </recommendedName>
</protein>
<dbReference type="PANTHER" id="PTHR47326:SF1">
    <property type="entry name" value="HTH PSQ-TYPE DOMAIN-CONTAINING PROTEIN"/>
    <property type="match status" value="1"/>
</dbReference>
<dbReference type="GO" id="GO:0003676">
    <property type="term" value="F:nucleic acid binding"/>
    <property type="evidence" value="ECO:0007669"/>
    <property type="project" value="InterPro"/>
</dbReference>
<evidence type="ECO:0008006" key="3">
    <source>
        <dbReference type="Google" id="ProtNLM"/>
    </source>
</evidence>
<dbReference type="EMBL" id="NNAY01001933">
    <property type="protein sequence ID" value="OXU22513.1"/>
    <property type="molecule type" value="Genomic_DNA"/>
</dbReference>
<dbReference type="AlphaFoldDB" id="A0A232EW09"/>
<organism evidence="1 2">
    <name type="scientific">Trichomalopsis sarcophagae</name>
    <dbReference type="NCBI Taxonomy" id="543379"/>
    <lineage>
        <taxon>Eukaryota</taxon>
        <taxon>Metazoa</taxon>
        <taxon>Ecdysozoa</taxon>
        <taxon>Arthropoda</taxon>
        <taxon>Hexapoda</taxon>
        <taxon>Insecta</taxon>
        <taxon>Pterygota</taxon>
        <taxon>Neoptera</taxon>
        <taxon>Endopterygota</taxon>
        <taxon>Hymenoptera</taxon>
        <taxon>Apocrita</taxon>
        <taxon>Proctotrupomorpha</taxon>
        <taxon>Chalcidoidea</taxon>
        <taxon>Pteromalidae</taxon>
        <taxon>Pteromalinae</taxon>
        <taxon>Trichomalopsis</taxon>
    </lineage>
</organism>
<sequence>MANYTPNEVVDILITLGECGRNYRLTACTYVERFPNRRHPNAPQISLNWKLGILKRELGVPRSTAHRWLQSVNYHPYHITLVQELSEADYVLRVQFCRWALEILDLNPNFFWEVCFSDEATFISNGSLNRHNCHYWSPQNPHWYTEVLNQHRWSVHVWVGICNGQVIGPHFFERTINGPIARRTQIGPFQDQRNGAGMPPTFSSLAAGVPIRGMKNG</sequence>